<proteinExistence type="predicted"/>
<dbReference type="EMBL" id="MVFC01000003">
    <property type="protein sequence ID" value="OON81940.1"/>
    <property type="molecule type" value="Genomic_DNA"/>
</dbReference>
<keyword evidence="1" id="KW-0472">Membrane</keyword>
<keyword evidence="3" id="KW-1185">Reference proteome</keyword>
<protein>
    <recommendedName>
        <fullName evidence="4">Integral membrane protein</fullName>
    </recommendedName>
</protein>
<reference evidence="2 3" key="1">
    <citation type="submission" date="2017-02" db="EMBL/GenBank/DDBJ databases">
        <title>Draft Genome Sequence of Streptomyces tsukubaensis F601, a Producer of the immunosuppressant tacrolimus FK506.</title>
        <authorList>
            <person name="Zong G."/>
            <person name="Zhong C."/>
            <person name="Fu J."/>
            <person name="Qin R."/>
            <person name="Cao G."/>
        </authorList>
    </citation>
    <scope>NUCLEOTIDE SEQUENCE [LARGE SCALE GENOMIC DNA]</scope>
    <source>
        <strain evidence="2 3">F601</strain>
    </source>
</reference>
<evidence type="ECO:0008006" key="4">
    <source>
        <dbReference type="Google" id="ProtNLM"/>
    </source>
</evidence>
<dbReference type="STRING" id="83656.B1H18_06320"/>
<evidence type="ECO:0000313" key="3">
    <source>
        <dbReference type="Proteomes" id="UP000190539"/>
    </source>
</evidence>
<dbReference type="Proteomes" id="UP000190539">
    <property type="component" value="Unassembled WGS sequence"/>
</dbReference>
<sequence length="138" mass="14858">MRRVTQARRGLVLARWGFTVMFGLLRLLTWLIHIDVAGVGDVSAGGLHIHHYVWGILLLLAVGAHGPVERSPRGRAWMGLAHGVAAALVVDEAALLVSLEDVYWDIEGGVSIALALLVIGLAGSLLALTRRDEEKNPD</sequence>
<dbReference type="AlphaFoldDB" id="A0A1V4ADW5"/>
<keyword evidence="1" id="KW-1133">Transmembrane helix</keyword>
<feature type="transmembrane region" description="Helical" evidence="1">
    <location>
        <begin position="110"/>
        <end position="128"/>
    </location>
</feature>
<accession>A0A1V4ADW5</accession>
<feature type="transmembrane region" description="Helical" evidence="1">
    <location>
        <begin position="80"/>
        <end position="98"/>
    </location>
</feature>
<organism evidence="2 3">
    <name type="scientific">Streptomyces tsukubensis</name>
    <dbReference type="NCBI Taxonomy" id="83656"/>
    <lineage>
        <taxon>Bacteria</taxon>
        <taxon>Bacillati</taxon>
        <taxon>Actinomycetota</taxon>
        <taxon>Actinomycetes</taxon>
        <taxon>Kitasatosporales</taxon>
        <taxon>Streptomycetaceae</taxon>
        <taxon>Streptomyces</taxon>
    </lineage>
</organism>
<evidence type="ECO:0000313" key="2">
    <source>
        <dbReference type="EMBL" id="OON81940.1"/>
    </source>
</evidence>
<dbReference type="OrthoDB" id="8535577at2"/>
<feature type="transmembrane region" description="Helical" evidence="1">
    <location>
        <begin position="52"/>
        <end position="68"/>
    </location>
</feature>
<keyword evidence="1" id="KW-0812">Transmembrane</keyword>
<feature type="transmembrane region" description="Helical" evidence="1">
    <location>
        <begin position="12"/>
        <end position="32"/>
    </location>
</feature>
<evidence type="ECO:0000256" key="1">
    <source>
        <dbReference type="SAM" id="Phobius"/>
    </source>
</evidence>
<gene>
    <name evidence="2" type="ORF">B1H18_06320</name>
</gene>
<comment type="caution">
    <text evidence="2">The sequence shown here is derived from an EMBL/GenBank/DDBJ whole genome shotgun (WGS) entry which is preliminary data.</text>
</comment>
<name>A0A1V4ADW5_9ACTN</name>